<dbReference type="GO" id="GO:0005615">
    <property type="term" value="C:extracellular space"/>
    <property type="evidence" value="ECO:0007669"/>
    <property type="project" value="TreeGrafter"/>
</dbReference>
<evidence type="ECO:0000256" key="1">
    <source>
        <dbReference type="ARBA" id="ARBA00004613"/>
    </source>
</evidence>
<evidence type="ECO:0000256" key="4">
    <source>
        <dbReference type="ARBA" id="ARBA00022729"/>
    </source>
</evidence>
<organism evidence="7 8">
    <name type="scientific">Prolemur simus</name>
    <name type="common">Greater bamboo lemur</name>
    <name type="synonym">Hapalemur simus</name>
    <dbReference type="NCBI Taxonomy" id="1328070"/>
    <lineage>
        <taxon>Eukaryota</taxon>
        <taxon>Metazoa</taxon>
        <taxon>Chordata</taxon>
        <taxon>Craniata</taxon>
        <taxon>Vertebrata</taxon>
        <taxon>Euteleostomi</taxon>
        <taxon>Mammalia</taxon>
        <taxon>Eutheria</taxon>
        <taxon>Euarchontoglires</taxon>
        <taxon>Primates</taxon>
        <taxon>Strepsirrhini</taxon>
        <taxon>Lemuriformes</taxon>
        <taxon>Lemuridae</taxon>
        <taxon>Prolemur</taxon>
    </lineage>
</organism>
<reference evidence="7" key="2">
    <citation type="submission" date="2025-09" db="UniProtKB">
        <authorList>
            <consortium name="Ensembl"/>
        </authorList>
    </citation>
    <scope>IDENTIFICATION</scope>
</reference>
<dbReference type="Pfam" id="PF05612">
    <property type="entry name" value="Leg1"/>
    <property type="match status" value="1"/>
</dbReference>
<evidence type="ECO:0000256" key="5">
    <source>
        <dbReference type="ARBA" id="ARBA00023180"/>
    </source>
</evidence>
<dbReference type="GeneTree" id="ENSGT00390000004904"/>
<keyword evidence="4 6" id="KW-0732">Signal</keyword>
<evidence type="ECO:0000256" key="2">
    <source>
        <dbReference type="ARBA" id="ARBA00009122"/>
    </source>
</evidence>
<comment type="similarity">
    <text evidence="2">Belongs to the LEG1 family.</text>
</comment>
<dbReference type="InterPro" id="IPR008499">
    <property type="entry name" value="Leg1"/>
</dbReference>
<dbReference type="Ensembl" id="ENSPSMT00000007103.1">
    <property type="protein sequence ID" value="ENSPSMP00000005986.1"/>
    <property type="gene ID" value="ENSPSMG00000004541.1"/>
</dbReference>
<dbReference type="AlphaFoldDB" id="A0A8C8YS07"/>
<keyword evidence="5" id="KW-0325">Glycoprotein</keyword>
<dbReference type="Proteomes" id="UP000694414">
    <property type="component" value="Unplaced"/>
</dbReference>
<sequence length="250" mass="28390">MAVLPSWVHILVGCFSASLAWASNLSALEPPLWKESPGQFSDYRVENGVYIVDPWVFPERMGLYKILLNQTARYFEKFAPENEQNILWGLPLQHGWQYSSGRLADPTRTTSCGYASGDKLCISVDSWWGDLNYFLSSLPFLAAVDSGIMGISSGQVRLLPPPKDEKKFCYDVSSCHSSYPETMNKWNAFYQYMQSPSSKFNDLLKYLWDAHTSTLDHTAARASTKSWGHFFLLFCNLICLMIAFCHQTVC</sequence>
<name>A0A8C8YS07_PROSS</name>
<keyword evidence="8" id="KW-1185">Reference proteome</keyword>
<dbReference type="PANTHER" id="PTHR18820">
    <property type="entry name" value="LEG1"/>
    <property type="match status" value="1"/>
</dbReference>
<evidence type="ECO:0000313" key="8">
    <source>
        <dbReference type="Proteomes" id="UP000694414"/>
    </source>
</evidence>
<evidence type="ECO:0000256" key="6">
    <source>
        <dbReference type="SAM" id="SignalP"/>
    </source>
</evidence>
<protein>
    <submittedName>
        <fullName evidence="7">Chromosome 6 open reading frame 58</fullName>
    </submittedName>
</protein>
<accession>A0A8C8YS07</accession>
<reference evidence="7" key="1">
    <citation type="submission" date="2025-08" db="UniProtKB">
        <authorList>
            <consortium name="Ensembl"/>
        </authorList>
    </citation>
    <scope>IDENTIFICATION</scope>
</reference>
<gene>
    <name evidence="7" type="primary">C6orf58</name>
</gene>
<evidence type="ECO:0000313" key="7">
    <source>
        <dbReference type="Ensembl" id="ENSPSMP00000005986.1"/>
    </source>
</evidence>
<comment type="subcellular location">
    <subcellularLocation>
        <location evidence="1">Secreted</location>
    </subcellularLocation>
</comment>
<keyword evidence="3" id="KW-0964">Secreted</keyword>
<feature type="chain" id="PRO_5034374749" evidence="6">
    <location>
        <begin position="23"/>
        <end position="250"/>
    </location>
</feature>
<evidence type="ECO:0000256" key="3">
    <source>
        <dbReference type="ARBA" id="ARBA00022525"/>
    </source>
</evidence>
<feature type="signal peptide" evidence="6">
    <location>
        <begin position="1"/>
        <end position="22"/>
    </location>
</feature>
<dbReference type="PANTHER" id="PTHR18820:SF1">
    <property type="entry name" value="PROTEIN LEG1 HOMOLOG"/>
    <property type="match status" value="1"/>
</dbReference>
<proteinExistence type="inferred from homology"/>